<dbReference type="GO" id="GO:0003700">
    <property type="term" value="F:DNA-binding transcription factor activity"/>
    <property type="evidence" value="ECO:0007669"/>
    <property type="project" value="InterPro"/>
</dbReference>
<dbReference type="InterPro" id="IPR018356">
    <property type="entry name" value="Tscrpt_reg_HTH_DeoR_CS"/>
</dbReference>
<dbReference type="GO" id="GO:0003677">
    <property type="term" value="F:DNA binding"/>
    <property type="evidence" value="ECO:0007669"/>
    <property type="project" value="UniProtKB-KW"/>
</dbReference>
<comment type="caution">
    <text evidence="5">The sequence shown here is derived from an EMBL/GenBank/DDBJ whole genome shotgun (WGS) entry which is preliminary data.</text>
</comment>
<gene>
    <name evidence="5" type="ORF">CCE02nite_32650</name>
</gene>
<dbReference type="Pfam" id="PF08220">
    <property type="entry name" value="HTH_DeoR"/>
    <property type="match status" value="1"/>
</dbReference>
<dbReference type="InterPro" id="IPR037171">
    <property type="entry name" value="NagB/RpiA_transferase-like"/>
</dbReference>
<dbReference type="InterPro" id="IPR036390">
    <property type="entry name" value="WH_DNA-bd_sf"/>
</dbReference>
<dbReference type="PRINTS" id="PR00037">
    <property type="entry name" value="HTHLACR"/>
</dbReference>
<feature type="domain" description="HTH deoR-type" evidence="4">
    <location>
        <begin position="9"/>
        <end position="64"/>
    </location>
</feature>
<dbReference type="PROSITE" id="PS51000">
    <property type="entry name" value="HTH_DEOR_2"/>
    <property type="match status" value="1"/>
</dbReference>
<keyword evidence="1" id="KW-0805">Transcription regulation</keyword>
<evidence type="ECO:0000259" key="4">
    <source>
        <dbReference type="PROSITE" id="PS51000"/>
    </source>
</evidence>
<dbReference type="EMBL" id="BJNZ01000026">
    <property type="protein sequence ID" value="GED11266.1"/>
    <property type="molecule type" value="Genomic_DNA"/>
</dbReference>
<dbReference type="SMART" id="SM01134">
    <property type="entry name" value="DeoRC"/>
    <property type="match status" value="1"/>
</dbReference>
<dbReference type="InterPro" id="IPR050313">
    <property type="entry name" value="Carb_Metab_HTH_regulators"/>
</dbReference>
<evidence type="ECO:0000313" key="6">
    <source>
        <dbReference type="Proteomes" id="UP000316659"/>
    </source>
</evidence>
<dbReference type="AlphaFoldDB" id="A0A4Y4E1M3"/>
<protein>
    <submittedName>
        <fullName evidence="5">DeoR family transcriptional regulator</fullName>
    </submittedName>
</protein>
<dbReference type="PANTHER" id="PTHR30363:SF44">
    <property type="entry name" value="AGA OPERON TRANSCRIPTIONAL REPRESSOR-RELATED"/>
    <property type="match status" value="1"/>
</dbReference>
<evidence type="ECO:0000256" key="1">
    <source>
        <dbReference type="ARBA" id="ARBA00023015"/>
    </source>
</evidence>
<keyword evidence="2" id="KW-0238">DNA-binding</keyword>
<dbReference type="SUPFAM" id="SSF46785">
    <property type="entry name" value="Winged helix' DNA-binding domain"/>
    <property type="match status" value="1"/>
</dbReference>
<evidence type="ECO:0000256" key="3">
    <source>
        <dbReference type="ARBA" id="ARBA00023163"/>
    </source>
</evidence>
<sequence length="263" mass="27614">MDNTVRMLASQRQERILAEIRDHGAVRIGDLTRELGVSDMTIRRDLVELADQGLVRKVHGGAVAPHTTAHEPGFAAKSSREAAEKEAIATAAARLITANASVALSAGTTTHLLAARIAADPALRPLTVVTNSLPVAEILHRANDPRLETILTGGSRTPSDALVGPLAEAALAGLRVDLAFVGAHGVDPEIGLTTPNLDEAATNRALIESAGRTVVLADHTKWHTTGLRVFATFADVDVLVTDAGLAEGERGRVQDLVEQLVVA</sequence>
<evidence type="ECO:0000313" key="5">
    <source>
        <dbReference type="EMBL" id="GED11266.1"/>
    </source>
</evidence>
<dbReference type="InterPro" id="IPR036388">
    <property type="entry name" value="WH-like_DNA-bd_sf"/>
</dbReference>
<dbReference type="SUPFAM" id="SSF100950">
    <property type="entry name" value="NagB/RpiA/CoA transferase-like"/>
    <property type="match status" value="1"/>
</dbReference>
<proteinExistence type="predicted"/>
<dbReference type="Gene3D" id="1.10.10.10">
    <property type="entry name" value="Winged helix-like DNA-binding domain superfamily/Winged helix DNA-binding domain"/>
    <property type="match status" value="1"/>
</dbReference>
<dbReference type="InterPro" id="IPR001034">
    <property type="entry name" value="DeoR_HTH"/>
</dbReference>
<dbReference type="Pfam" id="PF00455">
    <property type="entry name" value="DeoRC"/>
    <property type="match status" value="1"/>
</dbReference>
<dbReference type="Proteomes" id="UP000316659">
    <property type="component" value="Unassembled WGS sequence"/>
</dbReference>
<name>A0A4Y4E1M3_CELCE</name>
<dbReference type="InterPro" id="IPR014036">
    <property type="entry name" value="DeoR-like_C"/>
</dbReference>
<evidence type="ECO:0000256" key="2">
    <source>
        <dbReference type="ARBA" id="ARBA00023125"/>
    </source>
</evidence>
<accession>A0A4Y4E1M3</accession>
<keyword evidence="3" id="KW-0804">Transcription</keyword>
<reference evidence="5 6" key="1">
    <citation type="submission" date="2019-06" db="EMBL/GenBank/DDBJ databases">
        <title>Whole genome shotgun sequence of Cellulosimicrobium cellulans NBRC 15516.</title>
        <authorList>
            <person name="Hosoyama A."/>
            <person name="Uohara A."/>
            <person name="Ohji S."/>
            <person name="Ichikawa N."/>
        </authorList>
    </citation>
    <scope>NUCLEOTIDE SEQUENCE [LARGE SCALE GENOMIC DNA]</scope>
    <source>
        <strain evidence="5 6">NBRC 15516</strain>
    </source>
</reference>
<dbReference type="Gene3D" id="3.40.50.1360">
    <property type="match status" value="1"/>
</dbReference>
<dbReference type="SMART" id="SM00420">
    <property type="entry name" value="HTH_DEOR"/>
    <property type="match status" value="1"/>
</dbReference>
<dbReference type="PANTHER" id="PTHR30363">
    <property type="entry name" value="HTH-TYPE TRANSCRIPTIONAL REGULATOR SRLR-RELATED"/>
    <property type="match status" value="1"/>
</dbReference>
<organism evidence="5 6">
    <name type="scientific">Cellulosimicrobium cellulans</name>
    <name type="common">Arthrobacter luteus</name>
    <dbReference type="NCBI Taxonomy" id="1710"/>
    <lineage>
        <taxon>Bacteria</taxon>
        <taxon>Bacillati</taxon>
        <taxon>Actinomycetota</taxon>
        <taxon>Actinomycetes</taxon>
        <taxon>Micrococcales</taxon>
        <taxon>Promicromonosporaceae</taxon>
        <taxon>Cellulosimicrobium</taxon>
    </lineage>
</organism>
<dbReference type="PROSITE" id="PS00894">
    <property type="entry name" value="HTH_DEOR_1"/>
    <property type="match status" value="1"/>
</dbReference>